<dbReference type="EMBL" id="JAXRVB010000002">
    <property type="protein sequence ID" value="MDZ5763528.1"/>
    <property type="molecule type" value="Genomic_DNA"/>
</dbReference>
<dbReference type="RefSeq" id="WP_430543749.1">
    <property type="nucleotide sequence ID" value="NZ_JAXRVB010000002.1"/>
</dbReference>
<dbReference type="Proteomes" id="UP001288387">
    <property type="component" value="Unassembled WGS sequence"/>
</dbReference>
<reference evidence="1" key="1">
    <citation type="submission" date="2023-12" db="EMBL/GenBank/DDBJ databases">
        <title>'Antibacterial potential of Stenotrophomonas maltophilia cystic fibrosis isolates' (manuscript under preparation).</title>
        <authorList>
            <person name="Crisan C.V."/>
            <person name="Pettis M."/>
            <person name="Goldberg J.B."/>
        </authorList>
    </citation>
    <scope>NUCLEOTIDE SEQUENCE</scope>
    <source>
        <strain evidence="1">CCV129</strain>
    </source>
</reference>
<evidence type="ECO:0000313" key="1">
    <source>
        <dbReference type="EMBL" id="MDZ5763528.1"/>
    </source>
</evidence>
<accession>A0AAJ2WJS5</accession>
<organism evidence="1 2">
    <name type="scientific">Stenotrophomonas maltophilia</name>
    <name type="common">Pseudomonas maltophilia</name>
    <name type="synonym">Xanthomonas maltophilia</name>
    <dbReference type="NCBI Taxonomy" id="40324"/>
    <lineage>
        <taxon>Bacteria</taxon>
        <taxon>Pseudomonadati</taxon>
        <taxon>Pseudomonadota</taxon>
        <taxon>Gammaproteobacteria</taxon>
        <taxon>Lysobacterales</taxon>
        <taxon>Lysobacteraceae</taxon>
        <taxon>Stenotrophomonas</taxon>
        <taxon>Stenotrophomonas maltophilia group</taxon>
    </lineage>
</organism>
<evidence type="ECO:0000313" key="2">
    <source>
        <dbReference type="Proteomes" id="UP001288387"/>
    </source>
</evidence>
<dbReference type="AlphaFoldDB" id="A0AAJ2WJS5"/>
<sequence length="262" mass="29701">SFRDGGQIEEAANRITLDGGQDFVVNDGSRGFFRRVVEARNYNTYLTRTGIFERHRQTVPQINIINLHGSVYWSRHADQVHVNYSHDHLVDAPLVDDQMRDAVQAYWRQLDAGGPVTALPDVSLTQVQMDAFWTAYRQLPIVNPTKWKFHETVFEEHYYQMLRMLSFELERENAVLITFGFSFADEHILNLVKRSLSNPQLMVFVTCFNETEHSRLSAQFADYANVVCVMAPNGHLTFDAFNALLSAANPPPAAGPVVGAVP</sequence>
<comment type="caution">
    <text evidence="1">The sequence shown here is derived from an EMBL/GenBank/DDBJ whole genome shotgun (WGS) entry which is preliminary data.</text>
</comment>
<name>A0AAJ2WJS5_STEMA</name>
<feature type="non-terminal residue" evidence="1">
    <location>
        <position position="1"/>
    </location>
</feature>
<protein>
    <recommendedName>
        <fullName evidence="3">SIR2-like domain-containing protein</fullName>
    </recommendedName>
</protein>
<proteinExistence type="predicted"/>
<gene>
    <name evidence="1" type="ORF">U4I38_03475</name>
</gene>
<evidence type="ECO:0008006" key="3">
    <source>
        <dbReference type="Google" id="ProtNLM"/>
    </source>
</evidence>